<name>A0A482JG87_9CAUD</name>
<accession>A0A482JG87</accession>
<dbReference type="Proteomes" id="UP000294557">
    <property type="component" value="Segment"/>
</dbReference>
<evidence type="ECO:0000313" key="1">
    <source>
        <dbReference type="EMBL" id="QBP32955.1"/>
    </source>
</evidence>
<reference evidence="1 2" key="1">
    <citation type="submission" date="2019-02" db="EMBL/GenBank/DDBJ databases">
        <title>A cornucopia of Shigella phages from the Cornhusker state.</title>
        <authorList>
            <person name="Doore S.M."/>
            <person name="Schrad J.R."/>
            <person name="Perrett H.R."/>
            <person name="Dover J.A."/>
            <person name="Schrad K.P."/>
            <person name="Dean W.F."/>
            <person name="Parent K.N."/>
        </authorList>
    </citation>
    <scope>NUCLEOTIDE SEQUENCE [LARGE SCALE GENOMIC DNA]</scope>
</reference>
<evidence type="ECO:0000313" key="2">
    <source>
        <dbReference type="Proteomes" id="UP000294557"/>
    </source>
</evidence>
<protein>
    <submittedName>
        <fullName evidence="1">Uncharacterized protein</fullName>
    </submittedName>
</protein>
<sequence>MGLPEVAVALSVKVLVKDLRNNLTISAEFFKVYASNNPRGKLLCAW</sequence>
<gene>
    <name evidence="1" type="ORF">CHB7_gp2</name>
</gene>
<dbReference type="EMBL" id="MK562504">
    <property type="protein sequence ID" value="QBP32955.1"/>
    <property type="molecule type" value="Genomic_DNA"/>
</dbReference>
<organism evidence="1 2">
    <name type="scientific">Enterobacteria phage CHB7</name>
    <dbReference type="NCBI Taxonomy" id="2530182"/>
    <lineage>
        <taxon>Viruses</taxon>
        <taxon>Duplodnaviria</taxon>
        <taxon>Heunggongvirae</taxon>
        <taxon>Uroviricota</taxon>
        <taxon>Caudoviricetes</taxon>
        <taxon>Andersonviridae</taxon>
        <taxon>Ounavirinae</taxon>
        <taxon>Mooglevirus</taxon>
        <taxon>Mooglevirus CHB7</taxon>
    </lineage>
</organism>
<keyword evidence="2" id="KW-1185">Reference proteome</keyword>
<proteinExistence type="predicted"/>